<name>A0A2P6V1Z6_9CHLO</name>
<dbReference type="AlphaFoldDB" id="A0A2P6V1Z6"/>
<evidence type="ECO:0000256" key="1">
    <source>
        <dbReference type="ARBA" id="ARBA00022574"/>
    </source>
</evidence>
<dbReference type="PROSITE" id="PS50294">
    <property type="entry name" value="WD_REPEATS_REGION"/>
    <property type="match status" value="2"/>
</dbReference>
<dbReference type="GO" id="GO:0043161">
    <property type="term" value="P:proteasome-mediated ubiquitin-dependent protein catabolic process"/>
    <property type="evidence" value="ECO:0007669"/>
    <property type="project" value="TreeGrafter"/>
</dbReference>
<dbReference type="STRING" id="554055.A0A2P6V1Z6"/>
<gene>
    <name evidence="5" type="ORF">C2E20_8314</name>
</gene>
<dbReference type="InterPro" id="IPR051859">
    <property type="entry name" value="DCAF"/>
</dbReference>
<feature type="region of interest" description="Disordered" evidence="4">
    <location>
        <begin position="1"/>
        <end position="65"/>
    </location>
</feature>
<evidence type="ECO:0000313" key="6">
    <source>
        <dbReference type="Proteomes" id="UP000239649"/>
    </source>
</evidence>
<dbReference type="InterPro" id="IPR020472">
    <property type="entry name" value="WD40_PAC1"/>
</dbReference>
<proteinExistence type="predicted"/>
<evidence type="ECO:0000313" key="5">
    <source>
        <dbReference type="EMBL" id="PSC68064.1"/>
    </source>
</evidence>
<feature type="region of interest" description="Disordered" evidence="4">
    <location>
        <begin position="134"/>
        <end position="184"/>
    </location>
</feature>
<protein>
    <submittedName>
        <fullName evidence="5">LEC14B-like protein</fullName>
    </submittedName>
</protein>
<reference evidence="5 6" key="1">
    <citation type="journal article" date="2018" name="Plant J.">
        <title>Genome sequences of Chlorella sorokiniana UTEX 1602 and Micractinium conductrix SAG 241.80: implications to maltose excretion by a green alga.</title>
        <authorList>
            <person name="Arriola M.B."/>
            <person name="Velmurugan N."/>
            <person name="Zhang Y."/>
            <person name="Plunkett M.H."/>
            <person name="Hondzo H."/>
            <person name="Barney B.M."/>
        </authorList>
    </citation>
    <scope>NUCLEOTIDE SEQUENCE [LARGE SCALE GENOMIC DNA]</scope>
    <source>
        <strain evidence="5 6">SAG 241.80</strain>
    </source>
</reference>
<dbReference type="EMBL" id="LHPF02000043">
    <property type="protein sequence ID" value="PSC68064.1"/>
    <property type="molecule type" value="Genomic_DNA"/>
</dbReference>
<keyword evidence="2" id="KW-0677">Repeat</keyword>
<dbReference type="PANTHER" id="PTHR19847">
    <property type="entry name" value="DDB1- AND CUL4-ASSOCIATED FACTOR 11"/>
    <property type="match status" value="1"/>
</dbReference>
<dbReference type="OrthoDB" id="63070at2759"/>
<dbReference type="InterPro" id="IPR036322">
    <property type="entry name" value="WD40_repeat_dom_sf"/>
</dbReference>
<evidence type="ECO:0000256" key="3">
    <source>
        <dbReference type="PROSITE-ProRule" id="PRU00221"/>
    </source>
</evidence>
<feature type="repeat" description="WD" evidence="3">
    <location>
        <begin position="373"/>
        <end position="407"/>
    </location>
</feature>
<sequence length="643" mass="70090">MPASRRTAAQEPEGLEEDMDEEEQRQAAGSGDDQQQGEGSSDEEWSGDEEGEGDEESEGEEDIYHLLNHAAAATFSRQLQTFPLLRDWTPPAMQHELASELSMRTAASGPRGEPHPLARGRTAPLPAVTCNESGCSLVSPSGSRRRRSYEAARRGRGAEQDGGGAAPGAAEALPPAPGTPQQRAPLNPVHALLLRESRQGSSGGRLLPEQCAHFAAFHRLPTQPSKVVDQRPSRAYIGQFTPDGEIFIAAFQHERKIRMYDVHAGFRLVKDVHARGLQWTVTDTALSADNRFLLYSSITPEIHLVNVERSGAVESVANVTDIHEVLDLSGGRHTRLGIWSIQWSADSREIVAGTSDPGLRVYDMTQGKVVAQVNGHDDDVNAVAYLEPGSPHTLVSGSDDTFVKVWDRRTMGAGGRRGRPAGVFVGHTEGVTHLDAKGDGRYLISNSKDQTVKLWDTRMMQGEKEAREQCRAAPTFSWDYRWMEYPGKSRAVQHPHCGAVQTYRGHTVLSTLIRAYWSPAATTGQRYIYTGSFDGRVIVYDAISARPVAKLGGYHRECVRDCSWHPYLPLIATVSFDGACALWEPEIPGDAEAAADEAAAVAEQQQPGSGRRASGARRLGLPTPLGDQYACCISCQLHQAPVH</sequence>
<evidence type="ECO:0000256" key="2">
    <source>
        <dbReference type="ARBA" id="ARBA00022737"/>
    </source>
</evidence>
<feature type="compositionally biased region" description="Low complexity" evidence="4">
    <location>
        <begin position="29"/>
        <end position="39"/>
    </location>
</feature>
<dbReference type="InterPro" id="IPR001680">
    <property type="entry name" value="WD40_rpt"/>
</dbReference>
<comment type="caution">
    <text evidence="5">The sequence shown here is derived from an EMBL/GenBank/DDBJ whole genome shotgun (WGS) entry which is preliminary data.</text>
</comment>
<feature type="compositionally biased region" description="Acidic residues" evidence="4">
    <location>
        <begin position="13"/>
        <end position="23"/>
    </location>
</feature>
<dbReference type="Pfam" id="PF00400">
    <property type="entry name" value="WD40"/>
    <property type="match status" value="4"/>
</dbReference>
<feature type="region of interest" description="Disordered" evidence="4">
    <location>
        <begin position="594"/>
        <end position="617"/>
    </location>
</feature>
<accession>A0A2P6V1Z6</accession>
<dbReference type="GO" id="GO:0080008">
    <property type="term" value="C:Cul4-RING E3 ubiquitin ligase complex"/>
    <property type="evidence" value="ECO:0007669"/>
    <property type="project" value="TreeGrafter"/>
</dbReference>
<feature type="repeat" description="WD" evidence="3">
    <location>
        <begin position="424"/>
        <end position="458"/>
    </location>
</feature>
<dbReference type="SUPFAM" id="SSF50978">
    <property type="entry name" value="WD40 repeat-like"/>
    <property type="match status" value="1"/>
</dbReference>
<keyword evidence="1 3" id="KW-0853">WD repeat</keyword>
<feature type="compositionally biased region" description="Basic and acidic residues" evidence="4">
    <location>
        <begin position="148"/>
        <end position="159"/>
    </location>
</feature>
<feature type="compositionally biased region" description="Low complexity" evidence="4">
    <location>
        <begin position="596"/>
        <end position="617"/>
    </location>
</feature>
<feature type="compositionally biased region" description="Acidic residues" evidence="4">
    <location>
        <begin position="40"/>
        <end position="61"/>
    </location>
</feature>
<dbReference type="PRINTS" id="PR00320">
    <property type="entry name" value="GPROTEINBRPT"/>
</dbReference>
<dbReference type="InterPro" id="IPR015943">
    <property type="entry name" value="WD40/YVTN_repeat-like_dom_sf"/>
</dbReference>
<dbReference type="SMART" id="SM00320">
    <property type="entry name" value="WD40"/>
    <property type="match status" value="6"/>
</dbReference>
<dbReference type="Proteomes" id="UP000239649">
    <property type="component" value="Unassembled WGS sequence"/>
</dbReference>
<organism evidence="5 6">
    <name type="scientific">Micractinium conductrix</name>
    <dbReference type="NCBI Taxonomy" id="554055"/>
    <lineage>
        <taxon>Eukaryota</taxon>
        <taxon>Viridiplantae</taxon>
        <taxon>Chlorophyta</taxon>
        <taxon>core chlorophytes</taxon>
        <taxon>Trebouxiophyceae</taxon>
        <taxon>Chlorellales</taxon>
        <taxon>Chlorellaceae</taxon>
        <taxon>Chlorella clade</taxon>
        <taxon>Micractinium</taxon>
    </lineage>
</organism>
<keyword evidence="6" id="KW-1185">Reference proteome</keyword>
<dbReference type="PANTHER" id="PTHR19847:SF7">
    <property type="entry name" value="DDB1- AND CUL4-ASSOCIATED FACTOR 11"/>
    <property type="match status" value="1"/>
</dbReference>
<evidence type="ECO:0000256" key="4">
    <source>
        <dbReference type="SAM" id="MobiDB-lite"/>
    </source>
</evidence>
<dbReference type="Gene3D" id="2.130.10.10">
    <property type="entry name" value="YVTN repeat-like/Quinoprotein amine dehydrogenase"/>
    <property type="match status" value="2"/>
</dbReference>
<dbReference type="PROSITE" id="PS50082">
    <property type="entry name" value="WD_REPEATS_2"/>
    <property type="match status" value="2"/>
</dbReference>